<dbReference type="InParanoid" id="G4ZKP6"/>
<dbReference type="RefSeq" id="XP_009530165.1">
    <property type="nucleotide sequence ID" value="XM_009531870.1"/>
</dbReference>
<reference evidence="3 4" key="1">
    <citation type="journal article" date="2006" name="Science">
        <title>Phytophthora genome sequences uncover evolutionary origins and mechanisms of pathogenesis.</title>
        <authorList>
            <person name="Tyler B.M."/>
            <person name="Tripathy S."/>
            <person name="Zhang X."/>
            <person name="Dehal P."/>
            <person name="Jiang R.H."/>
            <person name="Aerts A."/>
            <person name="Arredondo F.D."/>
            <person name="Baxter L."/>
            <person name="Bensasson D."/>
            <person name="Beynon J.L."/>
            <person name="Chapman J."/>
            <person name="Damasceno C.M."/>
            <person name="Dorrance A.E."/>
            <person name="Dou D."/>
            <person name="Dickerman A.W."/>
            <person name="Dubchak I.L."/>
            <person name="Garbelotto M."/>
            <person name="Gijzen M."/>
            <person name="Gordon S.G."/>
            <person name="Govers F."/>
            <person name="Grunwald N.J."/>
            <person name="Huang W."/>
            <person name="Ivors K.L."/>
            <person name="Jones R.W."/>
            <person name="Kamoun S."/>
            <person name="Krampis K."/>
            <person name="Lamour K.H."/>
            <person name="Lee M.K."/>
            <person name="McDonald W.H."/>
            <person name="Medina M."/>
            <person name="Meijer H.J."/>
            <person name="Nordberg E.K."/>
            <person name="Maclean D.J."/>
            <person name="Ospina-Giraldo M.D."/>
            <person name="Morris P.F."/>
            <person name="Phuntumart V."/>
            <person name="Putnam N.H."/>
            <person name="Rash S."/>
            <person name="Rose J.K."/>
            <person name="Sakihama Y."/>
            <person name="Salamov A.A."/>
            <person name="Savidor A."/>
            <person name="Scheuring C.F."/>
            <person name="Smith B.M."/>
            <person name="Sobral B.W."/>
            <person name="Terry A."/>
            <person name="Torto-Alalibo T.A."/>
            <person name="Win J."/>
            <person name="Xu Z."/>
            <person name="Zhang H."/>
            <person name="Grigoriev I.V."/>
            <person name="Rokhsar D.S."/>
            <person name="Boore J.L."/>
        </authorList>
    </citation>
    <scope>NUCLEOTIDE SEQUENCE [LARGE SCALE GENOMIC DNA]</scope>
    <source>
        <strain evidence="3 4">P6497</strain>
    </source>
</reference>
<dbReference type="EMBL" id="JH159155">
    <property type="protein sequence ID" value="EGZ16416.1"/>
    <property type="molecule type" value="Genomic_DNA"/>
</dbReference>
<feature type="domain" description="SCP" evidence="2">
    <location>
        <begin position="132"/>
        <end position="242"/>
    </location>
</feature>
<evidence type="ECO:0000256" key="1">
    <source>
        <dbReference type="SAM" id="SignalP"/>
    </source>
</evidence>
<feature type="chain" id="PRO_5003472604" description="SCP domain-containing protein" evidence="1">
    <location>
        <begin position="19"/>
        <end position="271"/>
    </location>
</feature>
<accession>G4ZKP6</accession>
<dbReference type="InterPro" id="IPR014044">
    <property type="entry name" value="CAP_dom"/>
</dbReference>
<organism evidence="3 4">
    <name type="scientific">Phytophthora sojae (strain P6497)</name>
    <name type="common">Soybean stem and root rot agent</name>
    <name type="synonym">Phytophthora megasperma f. sp. glycines</name>
    <dbReference type="NCBI Taxonomy" id="1094619"/>
    <lineage>
        <taxon>Eukaryota</taxon>
        <taxon>Sar</taxon>
        <taxon>Stramenopiles</taxon>
        <taxon>Oomycota</taxon>
        <taxon>Peronosporomycetes</taxon>
        <taxon>Peronosporales</taxon>
        <taxon>Peronosporaceae</taxon>
        <taxon>Phytophthora</taxon>
    </lineage>
</organism>
<name>G4ZKP6_PHYSP</name>
<dbReference type="GeneID" id="20658871"/>
<sequence length="271" mass="29277">MGLLHLLLLLTAFSSARAWLRGNDGRAQWDYECHFEGLDLVSLEAEPSSRCADLCLAETDCTHWTWAPEGDGTCQLKQGATNAVQPHAVHLCGFLPTRFVPDEAQAFDLGLSLTEDEDAYDGMTDEEAETALRVLNSFRSKRGKTRLALDARLILLAKELSITCRDVPLTGSMNQGDGYEFFPVPPASVPSRGVTGQVHAVSVAAPLDSSVRHAIEWWMSGVDPKTGTKPFFSDEMTVVGFAKGSAGSCHDGGEGSATDAIVWTMLLAQTE</sequence>
<dbReference type="AlphaFoldDB" id="G4ZKP6"/>
<evidence type="ECO:0000313" key="4">
    <source>
        <dbReference type="Proteomes" id="UP000002640"/>
    </source>
</evidence>
<dbReference type="Pfam" id="PF00188">
    <property type="entry name" value="CAP"/>
    <property type="match status" value="1"/>
</dbReference>
<protein>
    <recommendedName>
        <fullName evidence="2">SCP domain-containing protein</fullName>
    </recommendedName>
</protein>
<dbReference type="OMA" id="RAQWDYE"/>
<dbReference type="KEGG" id="psoj:PHYSODRAFT_508445"/>
<evidence type="ECO:0000259" key="2">
    <source>
        <dbReference type="Pfam" id="PF00188"/>
    </source>
</evidence>
<gene>
    <name evidence="3" type="ORF">PHYSODRAFT_508445</name>
</gene>
<dbReference type="Gene3D" id="3.50.4.10">
    <property type="entry name" value="Hepatocyte Growth Factor"/>
    <property type="match status" value="1"/>
</dbReference>
<feature type="signal peptide" evidence="1">
    <location>
        <begin position="1"/>
        <end position="18"/>
    </location>
</feature>
<keyword evidence="4" id="KW-1185">Reference proteome</keyword>
<keyword evidence="1" id="KW-0732">Signal</keyword>
<proteinExistence type="predicted"/>
<dbReference type="Proteomes" id="UP000002640">
    <property type="component" value="Unassembled WGS sequence"/>
</dbReference>
<evidence type="ECO:0000313" key="3">
    <source>
        <dbReference type="EMBL" id="EGZ16416.1"/>
    </source>
</evidence>
<dbReference type="STRING" id="1094619.G4ZKP6"/>